<comment type="caution">
    <text evidence="2">The sequence shown here is derived from an EMBL/GenBank/DDBJ whole genome shotgun (WGS) entry which is preliminary data.</text>
</comment>
<keyword evidence="1" id="KW-0560">Oxidoreductase</keyword>
<dbReference type="InterPro" id="IPR025337">
    <property type="entry name" value="Questin_oxidase-like"/>
</dbReference>
<dbReference type="Pfam" id="PF14027">
    <property type="entry name" value="Questin_oxidase"/>
    <property type="match status" value="1"/>
</dbReference>
<dbReference type="EMBL" id="SWFS01000157">
    <property type="protein sequence ID" value="KAA8915561.1"/>
    <property type="molecule type" value="Genomic_DNA"/>
</dbReference>
<dbReference type="VEuPathDB" id="FungiDB:TRICI_002300"/>
<protein>
    <submittedName>
        <fullName evidence="2">Uncharacterized protein</fullName>
    </submittedName>
</protein>
<dbReference type="OrthoDB" id="10265971at2759"/>
<dbReference type="Proteomes" id="UP000761534">
    <property type="component" value="Unassembled WGS sequence"/>
</dbReference>
<sequence>MGNRVSSIGIDGLGVRVPYGIPRPTKESTEKLNQLIRANNASYQVFFNQRKFHNHLPHSLSSIYFLGATPEQLTAMYEEEAQRLDPWLEDSPENITDENWVSHLGDKAYERGYFDYFGDKISDANWDYSPWDWRKVSKDFLLDHNGENMFDGLVGGLLHPLIHFGYAQELDSGFVAAEALTLTACSYQDLSTFVKPDDKVPKTDDVVSILTEIRNDPSFDEFDHPSKTSTSKAMDRFPEQLNYYTNRLQIDATTPEKLIKASAALFTASHKDDDPQYDFFLLHCLTSSHEALELLLAPAVTTSFLPRKVQEKLVRELWFTVVTVYVAQCRPTIKLSRVNDYQIESKEAAWKEAVDLTLNGKERFDLHLAKAVRALLFTEQYFAEDTDFYAKAVLQYTRNFSENGYANRNGHYLDIKN</sequence>
<dbReference type="AlphaFoldDB" id="A0A642VBU2"/>
<dbReference type="PANTHER" id="PTHR35870:SF6">
    <property type="entry name" value="MGS207 PROTEIN"/>
    <property type="match status" value="1"/>
</dbReference>
<evidence type="ECO:0000313" key="2">
    <source>
        <dbReference type="EMBL" id="KAA8915561.1"/>
    </source>
</evidence>
<dbReference type="PANTHER" id="PTHR35870">
    <property type="entry name" value="PROTEIN, PUTATIVE (AFU_ORTHOLOGUE AFUA_5G03330)-RELATED"/>
    <property type="match status" value="1"/>
</dbReference>
<gene>
    <name evidence="2" type="ORF">TRICI_002300</name>
</gene>
<evidence type="ECO:0000313" key="3">
    <source>
        <dbReference type="Proteomes" id="UP000761534"/>
    </source>
</evidence>
<accession>A0A642VBU2</accession>
<proteinExistence type="predicted"/>
<organism evidence="2 3">
    <name type="scientific">Trichomonascus ciferrii</name>
    <dbReference type="NCBI Taxonomy" id="44093"/>
    <lineage>
        <taxon>Eukaryota</taxon>
        <taxon>Fungi</taxon>
        <taxon>Dikarya</taxon>
        <taxon>Ascomycota</taxon>
        <taxon>Saccharomycotina</taxon>
        <taxon>Dipodascomycetes</taxon>
        <taxon>Dipodascales</taxon>
        <taxon>Trichomonascaceae</taxon>
        <taxon>Trichomonascus</taxon>
        <taxon>Trichomonascus ciferrii complex</taxon>
    </lineage>
</organism>
<keyword evidence="3" id="KW-1185">Reference proteome</keyword>
<name>A0A642VBU2_9ASCO</name>
<reference evidence="2" key="1">
    <citation type="journal article" date="2019" name="G3 (Bethesda)">
        <title>Genome Assemblies of Two Rare Opportunistic Yeast Pathogens: Diutina rugosa (syn. Candida rugosa) and Trichomonascus ciferrii (syn. Candida ciferrii).</title>
        <authorList>
            <person name="Mixao V."/>
            <person name="Saus E."/>
            <person name="Hansen A.P."/>
            <person name="Lass-Florl C."/>
            <person name="Gabaldon T."/>
        </authorList>
    </citation>
    <scope>NUCLEOTIDE SEQUENCE</scope>
    <source>
        <strain evidence="2">CBS 4856</strain>
    </source>
</reference>
<evidence type="ECO:0000256" key="1">
    <source>
        <dbReference type="ARBA" id="ARBA00023002"/>
    </source>
</evidence>
<dbReference type="GO" id="GO:0016491">
    <property type="term" value="F:oxidoreductase activity"/>
    <property type="evidence" value="ECO:0007669"/>
    <property type="project" value="UniProtKB-KW"/>
</dbReference>